<keyword evidence="2 5" id="KW-0812">Transmembrane</keyword>
<feature type="transmembrane region" description="Helical" evidence="5">
    <location>
        <begin position="41"/>
        <end position="66"/>
    </location>
</feature>
<dbReference type="EMBL" id="CAJVPK010000109">
    <property type="protein sequence ID" value="CAG8450640.1"/>
    <property type="molecule type" value="Genomic_DNA"/>
</dbReference>
<comment type="subcellular location">
    <subcellularLocation>
        <location evidence="5">Endoplasmic reticulum membrane</location>
        <topology evidence="5">Multi-pass membrane protein</topology>
    </subcellularLocation>
    <subcellularLocation>
        <location evidence="1">Membrane</location>
        <topology evidence="1">Multi-pass membrane protein</topology>
    </subcellularLocation>
</comment>
<name>A0A9N8VH30_9GLOM</name>
<evidence type="ECO:0000256" key="2">
    <source>
        <dbReference type="ARBA" id="ARBA00022692"/>
    </source>
</evidence>
<dbReference type="GO" id="GO:0032259">
    <property type="term" value="P:methylation"/>
    <property type="evidence" value="ECO:0007669"/>
    <property type="project" value="UniProtKB-KW"/>
</dbReference>
<feature type="transmembrane region" description="Helical" evidence="5">
    <location>
        <begin position="87"/>
        <end position="104"/>
    </location>
</feature>
<keyword evidence="4 5" id="KW-0472">Membrane</keyword>
<dbReference type="Gene3D" id="1.20.120.1630">
    <property type="match status" value="1"/>
</dbReference>
<evidence type="ECO:0000256" key="1">
    <source>
        <dbReference type="ARBA" id="ARBA00004141"/>
    </source>
</evidence>
<dbReference type="Proteomes" id="UP000789706">
    <property type="component" value="Unassembled WGS sequence"/>
</dbReference>
<dbReference type="GO" id="GO:0004671">
    <property type="term" value="F:protein C-terminal S-isoprenylcysteine carboxyl O-methyltransferase activity"/>
    <property type="evidence" value="ECO:0007669"/>
    <property type="project" value="UniProtKB-EC"/>
</dbReference>
<organism evidence="7 8">
    <name type="scientific">Diversispora eburnea</name>
    <dbReference type="NCBI Taxonomy" id="1213867"/>
    <lineage>
        <taxon>Eukaryota</taxon>
        <taxon>Fungi</taxon>
        <taxon>Fungi incertae sedis</taxon>
        <taxon>Mucoromycota</taxon>
        <taxon>Glomeromycotina</taxon>
        <taxon>Glomeromycetes</taxon>
        <taxon>Diversisporales</taxon>
        <taxon>Diversisporaceae</taxon>
        <taxon>Diversispora</taxon>
    </lineage>
</organism>
<feature type="transmembrane region" description="Helical" evidence="5">
    <location>
        <begin position="170"/>
        <end position="192"/>
    </location>
</feature>
<evidence type="ECO:0000313" key="8">
    <source>
        <dbReference type="Proteomes" id="UP000789706"/>
    </source>
</evidence>
<dbReference type="GO" id="GO:0005789">
    <property type="term" value="C:endoplasmic reticulum membrane"/>
    <property type="evidence" value="ECO:0007669"/>
    <property type="project" value="UniProtKB-SubCell"/>
</dbReference>
<keyword evidence="8" id="KW-1185">Reference proteome</keyword>
<dbReference type="Pfam" id="PF04140">
    <property type="entry name" value="ICMT"/>
    <property type="match status" value="1"/>
</dbReference>
<evidence type="ECO:0000313" key="7">
    <source>
        <dbReference type="EMBL" id="CAG8450640.1"/>
    </source>
</evidence>
<keyword evidence="3 5" id="KW-1133">Transmembrane helix</keyword>
<feature type="signal peptide" evidence="6">
    <location>
        <begin position="1"/>
        <end position="18"/>
    </location>
</feature>
<keyword evidence="5" id="KW-0949">S-adenosyl-L-methionine</keyword>
<accession>A0A9N8VH30</accession>
<comment type="catalytic activity">
    <reaction evidence="5">
        <text>[protein]-C-terminal S-[(2E,6E)-farnesyl]-L-cysteine + S-adenosyl-L-methionine = [protein]-C-terminal S-[(2E,6E)-farnesyl]-L-cysteine methyl ester + S-adenosyl-L-homocysteine</text>
        <dbReference type="Rhea" id="RHEA:21672"/>
        <dbReference type="Rhea" id="RHEA-COMP:12125"/>
        <dbReference type="Rhea" id="RHEA-COMP:12126"/>
        <dbReference type="ChEBI" id="CHEBI:57856"/>
        <dbReference type="ChEBI" id="CHEBI:59789"/>
        <dbReference type="ChEBI" id="CHEBI:90510"/>
        <dbReference type="ChEBI" id="CHEBI:90511"/>
        <dbReference type="EC" id="2.1.1.100"/>
    </reaction>
</comment>
<feature type="chain" id="PRO_5040313467" description="Protein-S-isoprenylcysteine O-methyltransferase" evidence="6">
    <location>
        <begin position="19"/>
        <end position="215"/>
    </location>
</feature>
<keyword evidence="5" id="KW-0808">Transferase</keyword>
<comment type="caution">
    <text evidence="7">The sequence shown here is derived from an EMBL/GenBank/DDBJ whole genome shotgun (WGS) entry which is preliminary data.</text>
</comment>
<dbReference type="EC" id="2.1.1.100" evidence="5"/>
<evidence type="ECO:0000256" key="3">
    <source>
        <dbReference type="ARBA" id="ARBA00022989"/>
    </source>
</evidence>
<dbReference type="InterPro" id="IPR007269">
    <property type="entry name" value="ICMT_MeTrfase"/>
</dbReference>
<comment type="similarity">
    <text evidence="5">Belongs to the class VI-like SAM-binding methyltransferase superfamily. Isoprenylcysteine carboxyl methyltransferase family.</text>
</comment>
<evidence type="ECO:0000256" key="6">
    <source>
        <dbReference type="SAM" id="SignalP"/>
    </source>
</evidence>
<keyword evidence="5" id="KW-0256">Endoplasmic reticulum</keyword>
<dbReference type="PANTHER" id="PTHR12714">
    <property type="entry name" value="PROTEIN-S ISOPRENYLCYSTEINE O-METHYLTRANSFERASE"/>
    <property type="match status" value="1"/>
</dbReference>
<keyword evidence="6" id="KW-0732">Signal</keyword>
<evidence type="ECO:0000256" key="5">
    <source>
        <dbReference type="RuleBase" id="RU362022"/>
    </source>
</evidence>
<dbReference type="AlphaFoldDB" id="A0A9N8VH30"/>
<evidence type="ECO:0000256" key="4">
    <source>
        <dbReference type="ARBA" id="ARBA00023136"/>
    </source>
</evidence>
<dbReference type="OrthoDB" id="422086at2759"/>
<feature type="non-terminal residue" evidence="7">
    <location>
        <position position="215"/>
    </location>
</feature>
<keyword evidence="5" id="KW-0489">Methyltransferase</keyword>
<reference evidence="7" key="1">
    <citation type="submission" date="2021-06" db="EMBL/GenBank/DDBJ databases">
        <authorList>
            <person name="Kallberg Y."/>
            <person name="Tangrot J."/>
            <person name="Rosling A."/>
        </authorList>
    </citation>
    <scope>NUCLEOTIDE SEQUENCE</scope>
    <source>
        <strain evidence="7">AZ414A</strain>
    </source>
</reference>
<dbReference type="PANTHER" id="PTHR12714:SF9">
    <property type="entry name" value="PROTEIN-S-ISOPRENYLCYSTEINE O-METHYLTRANSFERASE"/>
    <property type="match status" value="1"/>
</dbReference>
<proteinExistence type="inferred from homology"/>
<feature type="transmembrane region" description="Helical" evidence="5">
    <location>
        <begin position="137"/>
        <end position="158"/>
    </location>
</feature>
<protein>
    <recommendedName>
        <fullName evidence="5">Protein-S-isoprenylcysteine O-methyltransferase</fullName>
        <ecNumber evidence="5">2.1.1.100</ecNumber>
    </recommendedName>
</protein>
<gene>
    <name evidence="7" type="ORF">DEBURN_LOCUS2112</name>
</gene>
<sequence length="215" mass="24754">MLSKLLALTFQCILVCRSVPPPGASKVCRTRLRKTEGLIPAFFIYTSKFLTIEASVFCLSYIYLLFHQQNNPSTNAIPLKTWTPGDVVSFLLIVLGSALRIYSIKTLANYFTCNVEVQKDHKLVTIGPYKYIRHPSYIGATLVSVGLGHFLFRMLVVVSEDWIPKEFRVIVFWLMMGFATLAIITFNVWILFWRVRLEENTLKAHFGKEWDMYAK</sequence>